<feature type="transmembrane region" description="Helical" evidence="14">
    <location>
        <begin position="179"/>
        <end position="201"/>
    </location>
</feature>
<dbReference type="GO" id="GO:0003954">
    <property type="term" value="F:NADH dehydrogenase activity"/>
    <property type="evidence" value="ECO:0007669"/>
    <property type="project" value="TreeGrafter"/>
</dbReference>
<keyword evidence="5" id="KW-0813">Transport</keyword>
<keyword evidence="10 13" id="KW-0496">Mitochondrion</keyword>
<comment type="subcellular location">
    <subcellularLocation>
        <location evidence="2 12">Mitochondrion inner membrane</location>
        <topology evidence="2 12">Multi-pass membrane protein</topology>
    </subcellularLocation>
</comment>
<feature type="transmembrane region" description="Helical" evidence="14">
    <location>
        <begin position="105"/>
        <end position="128"/>
    </location>
</feature>
<dbReference type="InterPro" id="IPR018086">
    <property type="entry name" value="NADH_UbQ_OxRdtase_su1_CS"/>
</dbReference>
<dbReference type="GO" id="GO:0009060">
    <property type="term" value="P:aerobic respiration"/>
    <property type="evidence" value="ECO:0007669"/>
    <property type="project" value="TreeGrafter"/>
</dbReference>
<feature type="transmembrane region" description="Helical" evidence="14">
    <location>
        <begin position="232"/>
        <end position="254"/>
    </location>
</feature>
<dbReference type="Pfam" id="PF00146">
    <property type="entry name" value="NADHdh"/>
    <property type="match status" value="1"/>
</dbReference>
<keyword evidence="12" id="KW-0520">NAD</keyword>
<name>A0A9E8K2Z3_9HYME</name>
<dbReference type="PROSITE" id="PS00668">
    <property type="entry name" value="COMPLEX1_ND1_2"/>
    <property type="match status" value="1"/>
</dbReference>
<comment type="function">
    <text evidence="1">Core subunit of the mitochondrial membrane respiratory chain NADH dehydrogenase (Complex I) that is believed to belong to the minimal assembly required for catalysis. Complex I functions in the transfer of electrons from NADH to the respiratory chain. The immediate electron acceptor for the enzyme is believed to be ubiquinone.</text>
</comment>
<evidence type="ECO:0000256" key="7">
    <source>
        <dbReference type="ARBA" id="ARBA00022792"/>
    </source>
</evidence>
<keyword evidence="11 14" id="KW-0472">Membrane</keyword>
<gene>
    <name evidence="15" type="primary">nad1</name>
</gene>
<evidence type="ECO:0000313" key="15">
    <source>
        <dbReference type="EMBL" id="UZT67567.1"/>
    </source>
</evidence>
<reference evidence="15" key="2">
    <citation type="submission" date="2022-02" db="EMBL/GenBank/DDBJ databases">
        <authorList>
            <person name="Shu X.H."/>
            <person name="Li Z.K."/>
            <person name="Tang P."/>
            <person name="Chen X.X."/>
        </authorList>
    </citation>
    <scope>NUCLEOTIDE SEQUENCE</scope>
</reference>
<comment type="similarity">
    <text evidence="3 12">Belongs to the complex I subunit 1 family.</text>
</comment>
<feature type="transmembrane region" description="Helical" evidence="14">
    <location>
        <begin position="260"/>
        <end position="280"/>
    </location>
</feature>
<dbReference type="GO" id="GO:0005743">
    <property type="term" value="C:mitochondrial inner membrane"/>
    <property type="evidence" value="ECO:0007669"/>
    <property type="project" value="UniProtKB-SubCell"/>
</dbReference>
<reference evidence="15" key="1">
    <citation type="journal article" date="2022" name="Genes (Basel)">
        <title>Novel Gene Rearrangements in the Mitochondrial Genomes of Cynipoid Wasps (Hymenoptera: Cynipoidea).</title>
        <authorList>
            <person name="Shu X."/>
            <person name="Li Z."/>
            <person name="Yuan R."/>
            <person name="Tang P."/>
            <person name="Chen X."/>
        </authorList>
    </citation>
    <scope>NUCLEOTIDE SEQUENCE</scope>
</reference>
<evidence type="ECO:0000256" key="10">
    <source>
        <dbReference type="ARBA" id="ARBA00023128"/>
    </source>
</evidence>
<dbReference type="AlphaFoldDB" id="A0A9E8K2Z3"/>
<feature type="transmembrane region" description="Helical" evidence="14">
    <location>
        <begin position="300"/>
        <end position="317"/>
    </location>
</feature>
<dbReference type="PANTHER" id="PTHR11432:SF3">
    <property type="entry name" value="NADH-UBIQUINONE OXIDOREDUCTASE CHAIN 1"/>
    <property type="match status" value="1"/>
</dbReference>
<dbReference type="PANTHER" id="PTHR11432">
    <property type="entry name" value="NADH DEHYDROGENASE SUBUNIT 1"/>
    <property type="match status" value="1"/>
</dbReference>
<geneLocation type="mitochondrion" evidence="15"/>
<feature type="transmembrane region" description="Helical" evidence="14">
    <location>
        <begin position="149"/>
        <end position="167"/>
    </location>
</feature>
<accession>A0A9E8K2Z3</accession>
<evidence type="ECO:0000256" key="2">
    <source>
        <dbReference type="ARBA" id="ARBA00004448"/>
    </source>
</evidence>
<protein>
    <recommendedName>
        <fullName evidence="4 13">NADH-ubiquinone oxidoreductase chain 1</fullName>
        <ecNumber evidence="13">7.1.1.2</ecNumber>
    </recommendedName>
</protein>
<sequence>MLDLINIYMINSLIINLIMILFILLSLAFLTLLERKILGYIQIRKGPNKNMFLGLLQPISDAMKLLSKEFFFMKNLNLMFYLISPILSMFLMLMMWLSLPFYYNLYYMNMNLLMFLCLLSMGVYMMMINGWSSNSMYSMLGCIRSVAQTISYEVSLILIIISNLLLIENFMMIKLFSFQYYLNFFVYLYPIMIMFFISLIAELNRTPFDLSEGESELVSGFNTEYMSSMFTLIFMSEYGMIMLMSYLFIMFYFSSMLNSYIFYLKIMLMMIIIILIRGTLPRIRYDLLMMLIWKKFLSPILNLLMYIYLMKLLTIYYY</sequence>
<evidence type="ECO:0000256" key="12">
    <source>
        <dbReference type="RuleBase" id="RU000471"/>
    </source>
</evidence>
<dbReference type="EC" id="7.1.1.2" evidence="13"/>
<feature type="transmembrane region" description="Helical" evidence="14">
    <location>
        <begin position="78"/>
        <end position="99"/>
    </location>
</feature>
<keyword evidence="6 12" id="KW-0812">Transmembrane</keyword>
<organism evidence="15">
    <name type="scientific">Oberthuerella sharkeyi</name>
    <dbReference type="NCBI Taxonomy" id="2943459"/>
    <lineage>
        <taxon>Eukaryota</taxon>
        <taxon>Metazoa</taxon>
        <taxon>Ecdysozoa</taxon>
        <taxon>Arthropoda</taxon>
        <taxon>Hexapoda</taxon>
        <taxon>Insecta</taxon>
        <taxon>Pterygota</taxon>
        <taxon>Neoptera</taxon>
        <taxon>Endopterygota</taxon>
        <taxon>Hymenoptera</taxon>
        <taxon>Apocrita</taxon>
        <taxon>Proctotrupomorpha</taxon>
        <taxon>Cynipoidea</taxon>
        <taxon>Liopteridae</taxon>
        <taxon>Oberthuerella</taxon>
    </lineage>
</organism>
<proteinExistence type="inferred from homology"/>
<dbReference type="GO" id="GO:0008137">
    <property type="term" value="F:NADH dehydrogenase (ubiquinone) activity"/>
    <property type="evidence" value="ECO:0007669"/>
    <property type="project" value="UniProtKB-EC"/>
</dbReference>
<evidence type="ECO:0000256" key="3">
    <source>
        <dbReference type="ARBA" id="ARBA00010535"/>
    </source>
</evidence>
<keyword evidence="8 14" id="KW-1133">Transmembrane helix</keyword>
<dbReference type="HAMAP" id="MF_01350">
    <property type="entry name" value="NDH1_NuoH"/>
    <property type="match status" value="1"/>
</dbReference>
<dbReference type="PROSITE" id="PS00667">
    <property type="entry name" value="COMPLEX1_ND1_1"/>
    <property type="match status" value="1"/>
</dbReference>
<evidence type="ECO:0000256" key="11">
    <source>
        <dbReference type="ARBA" id="ARBA00023136"/>
    </source>
</evidence>
<keyword evidence="7" id="KW-0999">Mitochondrion inner membrane</keyword>
<dbReference type="EMBL" id="OM677832">
    <property type="protein sequence ID" value="UZT67567.1"/>
    <property type="molecule type" value="Genomic_DNA"/>
</dbReference>
<evidence type="ECO:0000256" key="13">
    <source>
        <dbReference type="RuleBase" id="RU000473"/>
    </source>
</evidence>
<evidence type="ECO:0000256" key="1">
    <source>
        <dbReference type="ARBA" id="ARBA00003257"/>
    </source>
</evidence>
<evidence type="ECO:0000256" key="14">
    <source>
        <dbReference type="SAM" id="Phobius"/>
    </source>
</evidence>
<evidence type="ECO:0000256" key="5">
    <source>
        <dbReference type="ARBA" id="ARBA00022448"/>
    </source>
</evidence>
<evidence type="ECO:0000256" key="4">
    <source>
        <dbReference type="ARBA" id="ARBA00021009"/>
    </source>
</evidence>
<evidence type="ECO:0000256" key="8">
    <source>
        <dbReference type="ARBA" id="ARBA00022989"/>
    </source>
</evidence>
<evidence type="ECO:0000256" key="6">
    <source>
        <dbReference type="ARBA" id="ARBA00022692"/>
    </source>
</evidence>
<feature type="transmembrane region" description="Helical" evidence="14">
    <location>
        <begin position="12"/>
        <end position="33"/>
    </location>
</feature>
<keyword evidence="9 13" id="KW-0830">Ubiquinone</keyword>
<dbReference type="InterPro" id="IPR001694">
    <property type="entry name" value="NADH_UbQ_OxRdtase_su1/FPO"/>
</dbReference>
<evidence type="ECO:0000256" key="9">
    <source>
        <dbReference type="ARBA" id="ARBA00023075"/>
    </source>
</evidence>
<comment type="catalytic activity">
    <reaction evidence="13">
        <text>a ubiquinone + NADH + 5 H(+)(in) = a ubiquinol + NAD(+) + 4 H(+)(out)</text>
        <dbReference type="Rhea" id="RHEA:29091"/>
        <dbReference type="Rhea" id="RHEA-COMP:9565"/>
        <dbReference type="Rhea" id="RHEA-COMP:9566"/>
        <dbReference type="ChEBI" id="CHEBI:15378"/>
        <dbReference type="ChEBI" id="CHEBI:16389"/>
        <dbReference type="ChEBI" id="CHEBI:17976"/>
        <dbReference type="ChEBI" id="CHEBI:57540"/>
        <dbReference type="ChEBI" id="CHEBI:57945"/>
        <dbReference type="EC" id="7.1.1.2"/>
    </reaction>
</comment>